<proteinExistence type="predicted"/>
<accession>A0A834XLQ1</accession>
<dbReference type="GO" id="GO:0042147">
    <property type="term" value="P:retrograde transport, endosome to Golgi"/>
    <property type="evidence" value="ECO:0007669"/>
    <property type="project" value="TreeGrafter"/>
</dbReference>
<dbReference type="Proteomes" id="UP000639338">
    <property type="component" value="Unassembled WGS sequence"/>
</dbReference>
<dbReference type="GO" id="GO:0030139">
    <property type="term" value="C:endocytic vesicle"/>
    <property type="evidence" value="ECO:0007669"/>
    <property type="project" value="TreeGrafter"/>
</dbReference>
<dbReference type="OrthoDB" id="192608at2759"/>
<organism evidence="1 2">
    <name type="scientific">Aphidius gifuensis</name>
    <name type="common">Parasitoid wasp</name>
    <dbReference type="NCBI Taxonomy" id="684658"/>
    <lineage>
        <taxon>Eukaryota</taxon>
        <taxon>Metazoa</taxon>
        <taxon>Ecdysozoa</taxon>
        <taxon>Arthropoda</taxon>
        <taxon>Hexapoda</taxon>
        <taxon>Insecta</taxon>
        <taxon>Pterygota</taxon>
        <taxon>Neoptera</taxon>
        <taxon>Endopterygota</taxon>
        <taxon>Hymenoptera</taxon>
        <taxon>Apocrita</taxon>
        <taxon>Ichneumonoidea</taxon>
        <taxon>Braconidae</taxon>
        <taxon>Aphidiinae</taxon>
        <taxon>Aphidius</taxon>
    </lineage>
</organism>
<dbReference type="GO" id="GO:0005829">
    <property type="term" value="C:cytosol"/>
    <property type="evidence" value="ECO:0007669"/>
    <property type="project" value="GOC"/>
</dbReference>
<dbReference type="PANTHER" id="PTHR21663:SF0">
    <property type="entry name" value="HEAT REPEAT-CONTAINING PROTEIN 5B"/>
    <property type="match status" value="1"/>
</dbReference>
<sequence length="163" mass="18212">MLAKKLTDVSIIIVHNLNHFTIHEYYLSGSREIDLTQLLKECGGILVDDNESDDILTGLVLLWENWKVKNHVVIYIQITLEGRAGALAQDNLSPVVQVWSLYALSLIADSSGLIYRGYIKPTSSVVLTLLLNVSFSYIDIYQCIGKLLSALITTIGPELQDEY</sequence>
<dbReference type="GO" id="GO:0005794">
    <property type="term" value="C:Golgi apparatus"/>
    <property type="evidence" value="ECO:0007669"/>
    <property type="project" value="TreeGrafter"/>
</dbReference>
<evidence type="ECO:0000313" key="2">
    <source>
        <dbReference type="Proteomes" id="UP000639338"/>
    </source>
</evidence>
<dbReference type="EMBL" id="JACMRX010000006">
    <property type="protein sequence ID" value="KAF7987639.1"/>
    <property type="molecule type" value="Genomic_DNA"/>
</dbReference>
<gene>
    <name evidence="1" type="ORF">HCN44_003502</name>
</gene>
<keyword evidence="2" id="KW-1185">Reference proteome</keyword>
<dbReference type="GO" id="GO:0006897">
    <property type="term" value="P:endocytosis"/>
    <property type="evidence" value="ECO:0007669"/>
    <property type="project" value="TreeGrafter"/>
</dbReference>
<comment type="caution">
    <text evidence="1">The sequence shown here is derived from an EMBL/GenBank/DDBJ whole genome shotgun (WGS) entry which is preliminary data.</text>
</comment>
<dbReference type="AlphaFoldDB" id="A0A834XLQ1"/>
<dbReference type="GO" id="GO:0008104">
    <property type="term" value="P:intracellular protein localization"/>
    <property type="evidence" value="ECO:0007669"/>
    <property type="project" value="TreeGrafter"/>
</dbReference>
<dbReference type="PANTHER" id="PTHR21663">
    <property type="entry name" value="HYPOTHETICAL HEAT DOMAIN-CONTAINING"/>
    <property type="match status" value="1"/>
</dbReference>
<reference evidence="1 2" key="1">
    <citation type="submission" date="2020-08" db="EMBL/GenBank/DDBJ databases">
        <title>Aphidius gifuensis genome sequencing and assembly.</title>
        <authorList>
            <person name="Du Z."/>
        </authorList>
    </citation>
    <scope>NUCLEOTIDE SEQUENCE [LARGE SCALE GENOMIC DNA]</scope>
    <source>
        <strain evidence="1">YNYX2018</strain>
        <tissue evidence="1">Adults</tissue>
    </source>
</reference>
<evidence type="ECO:0000313" key="1">
    <source>
        <dbReference type="EMBL" id="KAF7987639.1"/>
    </source>
</evidence>
<protein>
    <submittedName>
        <fullName evidence="1">Uncharacterized protein</fullName>
    </submittedName>
</protein>
<dbReference type="InterPro" id="IPR040108">
    <property type="entry name" value="Laa1/Sip1/HEATR5"/>
</dbReference>
<dbReference type="GO" id="GO:0016020">
    <property type="term" value="C:membrane"/>
    <property type="evidence" value="ECO:0007669"/>
    <property type="project" value="TreeGrafter"/>
</dbReference>
<name>A0A834XLQ1_APHGI</name>